<sequence length="111" mass="12518">MSQPKRKPGEKPTSSGSTKAWSSTPNEKPKPKVSFTKMHEHHTKRDQKQDKKDAPGKGNPNLDQTRASAEVKMEQFINAKYGMSATASFINSWSDIEKHFEKLSAKEKDTQ</sequence>
<evidence type="ECO:0000256" key="1">
    <source>
        <dbReference type="SAM" id="MobiDB-lite"/>
    </source>
</evidence>
<feature type="compositionally biased region" description="Polar residues" evidence="1">
    <location>
        <begin position="12"/>
        <end position="26"/>
    </location>
</feature>
<evidence type="ECO:0000313" key="2">
    <source>
        <dbReference type="Proteomes" id="UP000492821"/>
    </source>
</evidence>
<dbReference type="WBParaSite" id="Pan_g23030.t1">
    <property type="protein sequence ID" value="Pan_g23030.t1"/>
    <property type="gene ID" value="Pan_g23030"/>
</dbReference>
<dbReference type="Proteomes" id="UP000492821">
    <property type="component" value="Unassembled WGS sequence"/>
</dbReference>
<organism evidence="2 3">
    <name type="scientific">Panagrellus redivivus</name>
    <name type="common">Microworm</name>
    <dbReference type="NCBI Taxonomy" id="6233"/>
    <lineage>
        <taxon>Eukaryota</taxon>
        <taxon>Metazoa</taxon>
        <taxon>Ecdysozoa</taxon>
        <taxon>Nematoda</taxon>
        <taxon>Chromadorea</taxon>
        <taxon>Rhabditida</taxon>
        <taxon>Tylenchina</taxon>
        <taxon>Panagrolaimomorpha</taxon>
        <taxon>Panagrolaimoidea</taxon>
        <taxon>Panagrolaimidae</taxon>
        <taxon>Panagrellus</taxon>
    </lineage>
</organism>
<protein>
    <submittedName>
        <fullName evidence="3">ASXH domain-containing protein</fullName>
    </submittedName>
</protein>
<reference evidence="2" key="1">
    <citation type="journal article" date="2013" name="Genetics">
        <title>The draft genome and transcriptome of Panagrellus redivivus are shaped by the harsh demands of a free-living lifestyle.</title>
        <authorList>
            <person name="Srinivasan J."/>
            <person name="Dillman A.R."/>
            <person name="Macchietto M.G."/>
            <person name="Heikkinen L."/>
            <person name="Lakso M."/>
            <person name="Fracchia K.M."/>
            <person name="Antoshechkin I."/>
            <person name="Mortazavi A."/>
            <person name="Wong G."/>
            <person name="Sternberg P.W."/>
        </authorList>
    </citation>
    <scope>NUCLEOTIDE SEQUENCE [LARGE SCALE GENOMIC DNA]</scope>
    <source>
        <strain evidence="2">MT8872</strain>
    </source>
</reference>
<name>A0A7E4VNB1_PANRE</name>
<reference evidence="3" key="2">
    <citation type="submission" date="2020-10" db="UniProtKB">
        <authorList>
            <consortium name="WormBaseParasite"/>
        </authorList>
    </citation>
    <scope>IDENTIFICATION</scope>
</reference>
<keyword evidence="2" id="KW-1185">Reference proteome</keyword>
<evidence type="ECO:0000313" key="3">
    <source>
        <dbReference type="WBParaSite" id="Pan_g23030.t1"/>
    </source>
</evidence>
<feature type="region of interest" description="Disordered" evidence="1">
    <location>
        <begin position="1"/>
        <end position="67"/>
    </location>
</feature>
<accession>A0A7E4VNB1</accession>
<dbReference type="AlphaFoldDB" id="A0A7E4VNB1"/>
<feature type="compositionally biased region" description="Basic and acidic residues" evidence="1">
    <location>
        <begin position="46"/>
        <end position="55"/>
    </location>
</feature>
<proteinExistence type="predicted"/>